<proteinExistence type="predicted"/>
<keyword evidence="3" id="KW-0732">Signal</keyword>
<feature type="domain" description="Ig-like" evidence="4">
    <location>
        <begin position="319"/>
        <end position="407"/>
    </location>
</feature>
<dbReference type="InterPro" id="IPR013783">
    <property type="entry name" value="Ig-like_fold"/>
</dbReference>
<evidence type="ECO:0000313" key="6">
    <source>
        <dbReference type="Proteomes" id="UP000562027"/>
    </source>
</evidence>
<feature type="chain" id="PRO_5032904998" description="Ig-like domain-containing protein" evidence="3">
    <location>
        <begin position="27"/>
        <end position="856"/>
    </location>
</feature>
<accession>A0A840L762</accession>
<dbReference type="InterPro" id="IPR003599">
    <property type="entry name" value="Ig_sub"/>
</dbReference>
<dbReference type="InterPro" id="IPR036179">
    <property type="entry name" value="Ig-like_dom_sf"/>
</dbReference>
<dbReference type="Proteomes" id="UP000562027">
    <property type="component" value="Unassembled WGS sequence"/>
</dbReference>
<dbReference type="PROSITE" id="PS50835">
    <property type="entry name" value="IG_LIKE"/>
    <property type="match status" value="2"/>
</dbReference>
<dbReference type="PANTHER" id="PTHR44170:SF6">
    <property type="entry name" value="CONTACTIN"/>
    <property type="match status" value="1"/>
</dbReference>
<dbReference type="AlphaFoldDB" id="A0A840L762"/>
<evidence type="ECO:0000256" key="2">
    <source>
        <dbReference type="ARBA" id="ARBA00023157"/>
    </source>
</evidence>
<protein>
    <recommendedName>
        <fullName evidence="4">Ig-like domain-containing protein</fullName>
    </recommendedName>
</protein>
<gene>
    <name evidence="5" type="ORF">HNP55_002399</name>
</gene>
<dbReference type="SUPFAM" id="SSF110296">
    <property type="entry name" value="Oligoxyloglucan reducing end-specific cellobiohydrolase"/>
    <property type="match status" value="1"/>
</dbReference>
<dbReference type="GO" id="GO:0098609">
    <property type="term" value="P:cell-cell adhesion"/>
    <property type="evidence" value="ECO:0007669"/>
    <property type="project" value="TreeGrafter"/>
</dbReference>
<feature type="domain" description="Ig-like" evidence="4">
    <location>
        <begin position="36"/>
        <end position="123"/>
    </location>
</feature>
<feature type="signal peptide" evidence="3">
    <location>
        <begin position="1"/>
        <end position="26"/>
    </location>
</feature>
<dbReference type="PROSITE" id="PS51257">
    <property type="entry name" value="PROKAR_LIPOPROTEIN"/>
    <property type="match status" value="1"/>
</dbReference>
<dbReference type="RefSeq" id="WP_184299527.1">
    <property type="nucleotide sequence ID" value="NZ_JACHLP010000004.1"/>
</dbReference>
<evidence type="ECO:0000256" key="3">
    <source>
        <dbReference type="SAM" id="SignalP"/>
    </source>
</evidence>
<reference evidence="5 6" key="1">
    <citation type="submission" date="2020-08" db="EMBL/GenBank/DDBJ databases">
        <title>Functional genomics of gut bacteria from endangered species of beetles.</title>
        <authorList>
            <person name="Carlos-Shanley C."/>
        </authorList>
    </citation>
    <scope>NUCLEOTIDE SEQUENCE [LARGE SCALE GENOMIC DNA]</scope>
    <source>
        <strain evidence="5 6">S00239</strain>
    </source>
</reference>
<dbReference type="Gene3D" id="2.60.40.10">
    <property type="entry name" value="Immunoglobulins"/>
    <property type="match status" value="3"/>
</dbReference>
<organism evidence="5 6">
    <name type="scientific">Roseateles oligotrophus</name>
    <dbReference type="NCBI Taxonomy" id="1769250"/>
    <lineage>
        <taxon>Bacteria</taxon>
        <taxon>Pseudomonadati</taxon>
        <taxon>Pseudomonadota</taxon>
        <taxon>Betaproteobacteria</taxon>
        <taxon>Burkholderiales</taxon>
        <taxon>Sphaerotilaceae</taxon>
        <taxon>Roseateles</taxon>
    </lineage>
</organism>
<comment type="caution">
    <text evidence="5">The sequence shown here is derived from an EMBL/GenBank/DDBJ whole genome shotgun (WGS) entry which is preliminary data.</text>
</comment>
<dbReference type="EMBL" id="JACHLP010000004">
    <property type="protein sequence ID" value="MBB4843876.1"/>
    <property type="molecule type" value="Genomic_DNA"/>
</dbReference>
<keyword evidence="6" id="KW-1185">Reference proteome</keyword>
<sequence>MKTWIYCWQHLLLPMLLALVMSGCGGGGEAPPLAAPQINAQPADLEVLPGSPARFEVTVAPTEGLRYQWERSTDSGATWVAINSAESNSLSLASTDSADNSSLFRVRVSNDAGQSLSSAAKLTVKPQLVSPSIASQPQAMRALQGQAASFAITATGTGLSYRWQSSRNGSDWSDVEGGTGPILALNSLSLAQDQLQLRVIVSNAAGAVTSDAAWLTVLAPSAQAQFIQQPASTAVVAPAPASMTVKVSGNPMPSLQWQRSSDGGANYSNIDGATEASFTTSATTLADHGTRYRVIASNTEGISTSEPATLTVTAALSAPSWTLQPQDLNATAGQQITLRAAAEGNPIPSLQWQVSTDNGLSFANINGATQSSYSLNAGANDDGRRFRVTATNSLGNSNSRTALLRVSSPTSALSGRAWTAGKALDTSNLMLTGVGSATAMDAQGRVTVLYSKMVQDRMALHALRLEPGSKGGAAIYGTPVVLDAGTPGDFATKLRLAVSPAGNAFASWTHKATCKDANEKPPCFAVSTSRFLVSRGNWEAGQIANNISDIDAPMINDAGDVAARIAIVDPAQALGMGLAIGWRAADQSSFSSKSWPIDINGSFIPMAVTLDAAGRIAVFGTQTQPLSTNTDIAAFRGNVRSGLGAVEIIDQRGAKASFNKVWSNPKGQIVLMWSQDNGSRPSVYLASLDSAEGSWTVHDSGQTPPATDAVIPASLSDDGEFNWYFYGRCQVLRRTTAVWAEPAALPAQMCGSTGIPGSPALAPNGHLLTLHPTDGSWLSYDAQLRQVISARPSVSTGPGYLLGFQKPMTVLPGTLLLSNAGVGAYVSINTFDSPPSQSAPNGDSRGVFSAWAWYLQ</sequence>
<dbReference type="SMART" id="SM00409">
    <property type="entry name" value="IG"/>
    <property type="match status" value="4"/>
</dbReference>
<keyword evidence="2" id="KW-1015">Disulfide bond</keyword>
<evidence type="ECO:0000259" key="4">
    <source>
        <dbReference type="PROSITE" id="PS50835"/>
    </source>
</evidence>
<dbReference type="GO" id="GO:0016020">
    <property type="term" value="C:membrane"/>
    <property type="evidence" value="ECO:0007669"/>
    <property type="project" value="UniProtKB-SubCell"/>
</dbReference>
<name>A0A840L762_9BURK</name>
<evidence type="ECO:0000313" key="5">
    <source>
        <dbReference type="EMBL" id="MBB4843876.1"/>
    </source>
</evidence>
<evidence type="ECO:0000256" key="1">
    <source>
        <dbReference type="ARBA" id="ARBA00022737"/>
    </source>
</evidence>
<dbReference type="PANTHER" id="PTHR44170">
    <property type="entry name" value="PROTEIN SIDEKICK"/>
    <property type="match status" value="1"/>
</dbReference>
<dbReference type="InterPro" id="IPR007110">
    <property type="entry name" value="Ig-like_dom"/>
</dbReference>
<dbReference type="SUPFAM" id="SSF48726">
    <property type="entry name" value="Immunoglobulin"/>
    <property type="match status" value="2"/>
</dbReference>
<keyword evidence="1" id="KW-0677">Repeat</keyword>